<organism evidence="9 10">
    <name type="scientific">Carboxylicivirga sediminis</name>
    <dbReference type="NCBI Taxonomy" id="2006564"/>
    <lineage>
        <taxon>Bacteria</taxon>
        <taxon>Pseudomonadati</taxon>
        <taxon>Bacteroidota</taxon>
        <taxon>Bacteroidia</taxon>
        <taxon>Marinilabiliales</taxon>
        <taxon>Marinilabiliaceae</taxon>
        <taxon>Carboxylicivirga</taxon>
    </lineage>
</organism>
<evidence type="ECO:0000256" key="5">
    <source>
        <dbReference type="ARBA" id="ARBA00022692"/>
    </source>
</evidence>
<feature type="transmembrane region" description="Helical" evidence="8">
    <location>
        <begin position="350"/>
        <end position="370"/>
    </location>
</feature>
<evidence type="ECO:0000256" key="1">
    <source>
        <dbReference type="ARBA" id="ARBA00004651"/>
    </source>
</evidence>
<feature type="transmembrane region" description="Helical" evidence="8">
    <location>
        <begin position="416"/>
        <end position="435"/>
    </location>
</feature>
<feature type="transmembrane region" description="Helical" evidence="8">
    <location>
        <begin position="95"/>
        <end position="118"/>
    </location>
</feature>
<dbReference type="EMBL" id="JAGTAR010000047">
    <property type="protein sequence ID" value="MBR8538031.1"/>
    <property type="molecule type" value="Genomic_DNA"/>
</dbReference>
<keyword evidence="3 8" id="KW-0813">Transport</keyword>
<keyword evidence="5 8" id="KW-0812">Transmembrane</keyword>
<feature type="transmembrane region" description="Helical" evidence="8">
    <location>
        <begin position="308"/>
        <end position="330"/>
    </location>
</feature>
<dbReference type="PRINTS" id="PR00175">
    <property type="entry name" value="NAALASMPORT"/>
</dbReference>
<dbReference type="PANTHER" id="PTHR30330:SF3">
    <property type="entry name" value="TRANSCRIPTIONAL REGULATOR, LRP FAMILY"/>
    <property type="match status" value="1"/>
</dbReference>
<evidence type="ECO:0000256" key="7">
    <source>
        <dbReference type="ARBA" id="ARBA00023136"/>
    </source>
</evidence>
<sequence length="453" mass="48663">MENLIIEFSDFIWGTPLLILLLGGGFFFMMYSRLMPFRYIAHAVDILRGKYDDPDEAGQINHFQALSTALAATVGMGNISGVAVAITAGGPGAIFWMWVSAVLGVSTKFFTGTLAVMFRGKDDRGEVQGGPMYIITEGLGKRWKPMAVFFAVAAMFAVFPVFQSNQLTQVFRDIVLSPNGINTGFTSDLVTGIVIAICMSAVIFGGIKRIGKVTAGIVPFMVLLYVLVVLYIIFSHPDQLWDAIVLIFTDAFEAEAVLGGAVGIIIITGIKRAAFSNEAGIGTAPLAHGAAKTNEPVREGLVAMLGPIVDTLIVCTMTALAILVTGVWQTSDADGITLTALAFEKAIPVYGPYILILCVLFFALSTLFAFPYYGNKCASYLFGTRSKNIYNTLSVISAVVAAVVSIDVVIAFIDSAYALMAFPNMIAAIILAPHVKRATVSYFSRLKAERKKT</sequence>
<comment type="subcellular location">
    <subcellularLocation>
        <location evidence="1 8">Cell membrane</location>
        <topology evidence="1 8">Multi-pass membrane protein</topology>
    </subcellularLocation>
</comment>
<comment type="caution">
    <text evidence="9">The sequence shown here is derived from an EMBL/GenBank/DDBJ whole genome shotgun (WGS) entry which is preliminary data.</text>
</comment>
<dbReference type="GO" id="GO:0005283">
    <property type="term" value="F:amino acid:sodium symporter activity"/>
    <property type="evidence" value="ECO:0007669"/>
    <property type="project" value="InterPro"/>
</dbReference>
<dbReference type="Proteomes" id="UP000679220">
    <property type="component" value="Unassembled WGS sequence"/>
</dbReference>
<feature type="transmembrane region" description="Helical" evidence="8">
    <location>
        <begin position="185"/>
        <end position="206"/>
    </location>
</feature>
<feature type="transmembrane region" description="Helical" evidence="8">
    <location>
        <begin position="69"/>
        <end position="89"/>
    </location>
</feature>
<keyword evidence="10" id="KW-1185">Reference proteome</keyword>
<proteinExistence type="inferred from homology"/>
<evidence type="ECO:0000256" key="2">
    <source>
        <dbReference type="ARBA" id="ARBA00009261"/>
    </source>
</evidence>
<keyword evidence="6 8" id="KW-1133">Transmembrane helix</keyword>
<evidence type="ECO:0000256" key="4">
    <source>
        <dbReference type="ARBA" id="ARBA00022475"/>
    </source>
</evidence>
<feature type="transmembrane region" description="Helical" evidence="8">
    <location>
        <begin position="240"/>
        <end position="267"/>
    </location>
</feature>
<dbReference type="NCBIfam" id="TIGR00835">
    <property type="entry name" value="agcS"/>
    <property type="match status" value="1"/>
</dbReference>
<comment type="similarity">
    <text evidence="2 8">Belongs to the alanine or glycine:cation symporter (AGCS) (TC 2.A.25) family.</text>
</comment>
<dbReference type="InterPro" id="IPR001463">
    <property type="entry name" value="Na/Ala_symport"/>
</dbReference>
<reference evidence="9" key="1">
    <citation type="journal article" date="2018" name="Int. J. Syst. Evol. Microbiol.">
        <title>Carboxylicivirga sediminis sp. nov., isolated from coastal sediment.</title>
        <authorList>
            <person name="Wang F.Q."/>
            <person name="Ren L.H."/>
            <person name="Zou R.J."/>
            <person name="Sun Y.Z."/>
            <person name="Liu X.J."/>
            <person name="Jiang F."/>
            <person name="Liu L.J."/>
        </authorList>
    </citation>
    <scope>NUCLEOTIDE SEQUENCE</scope>
    <source>
        <strain evidence="9">JR1</strain>
    </source>
</reference>
<gene>
    <name evidence="9" type="ORF">KDU71_20850</name>
</gene>
<reference evidence="9" key="2">
    <citation type="submission" date="2021-04" db="EMBL/GenBank/DDBJ databases">
        <authorList>
            <person name="Zhang T."/>
            <person name="Zhang Y."/>
            <person name="Lu D."/>
            <person name="Zuo D."/>
            <person name="Du Z."/>
        </authorList>
    </citation>
    <scope>NUCLEOTIDE SEQUENCE</scope>
    <source>
        <strain evidence="9">JR1</strain>
    </source>
</reference>
<keyword evidence="4 8" id="KW-1003">Cell membrane</keyword>
<evidence type="ECO:0000256" key="8">
    <source>
        <dbReference type="RuleBase" id="RU363064"/>
    </source>
</evidence>
<dbReference type="PANTHER" id="PTHR30330">
    <property type="entry name" value="AGSS FAMILY TRANSPORTER, SODIUM-ALANINE"/>
    <property type="match status" value="1"/>
</dbReference>
<evidence type="ECO:0000256" key="3">
    <source>
        <dbReference type="ARBA" id="ARBA00022448"/>
    </source>
</evidence>
<keyword evidence="8" id="KW-0769">Symport</keyword>
<feature type="transmembrane region" description="Helical" evidence="8">
    <location>
        <begin position="390"/>
        <end position="410"/>
    </location>
</feature>
<feature type="transmembrane region" description="Helical" evidence="8">
    <location>
        <begin position="12"/>
        <end position="31"/>
    </location>
</feature>
<evidence type="ECO:0000313" key="10">
    <source>
        <dbReference type="Proteomes" id="UP000679220"/>
    </source>
</evidence>
<feature type="transmembrane region" description="Helical" evidence="8">
    <location>
        <begin position="146"/>
        <end position="165"/>
    </location>
</feature>
<protein>
    <submittedName>
        <fullName evidence="9">Alanine:cation symporter family protein</fullName>
    </submittedName>
</protein>
<name>A0A941F6Y3_9BACT</name>
<feature type="transmembrane region" description="Helical" evidence="8">
    <location>
        <begin position="213"/>
        <end position="234"/>
    </location>
</feature>
<accession>A0A941F6Y3</accession>
<dbReference type="Pfam" id="PF01235">
    <property type="entry name" value="Na_Ala_symp"/>
    <property type="match status" value="1"/>
</dbReference>
<dbReference type="Gene3D" id="1.20.1740.10">
    <property type="entry name" value="Amino acid/polyamine transporter I"/>
    <property type="match status" value="1"/>
</dbReference>
<dbReference type="PROSITE" id="PS00873">
    <property type="entry name" value="NA_ALANINE_SYMP"/>
    <property type="match status" value="1"/>
</dbReference>
<evidence type="ECO:0000256" key="6">
    <source>
        <dbReference type="ARBA" id="ARBA00022989"/>
    </source>
</evidence>
<dbReference type="GO" id="GO:0005886">
    <property type="term" value="C:plasma membrane"/>
    <property type="evidence" value="ECO:0007669"/>
    <property type="project" value="UniProtKB-SubCell"/>
</dbReference>
<dbReference type="AlphaFoldDB" id="A0A941F6Y3"/>
<keyword evidence="7 8" id="KW-0472">Membrane</keyword>
<evidence type="ECO:0000313" key="9">
    <source>
        <dbReference type="EMBL" id="MBR8538031.1"/>
    </source>
</evidence>